<feature type="compositionally biased region" description="Basic and acidic residues" evidence="4">
    <location>
        <begin position="658"/>
        <end position="675"/>
    </location>
</feature>
<keyword evidence="1" id="KW-0677">Repeat</keyword>
<feature type="repeat" description="ANK" evidence="3">
    <location>
        <begin position="1292"/>
        <end position="1324"/>
    </location>
</feature>
<evidence type="ECO:0000256" key="1">
    <source>
        <dbReference type="ARBA" id="ARBA00022737"/>
    </source>
</evidence>
<feature type="compositionally biased region" description="Basic and acidic residues" evidence="4">
    <location>
        <begin position="351"/>
        <end position="360"/>
    </location>
</feature>
<dbReference type="eggNOG" id="KOG4177">
    <property type="taxonomic scope" value="Eukaryota"/>
</dbReference>
<feature type="repeat" description="ANK" evidence="3">
    <location>
        <begin position="1031"/>
        <end position="1063"/>
    </location>
</feature>
<feature type="transmembrane region" description="Helical" evidence="5">
    <location>
        <begin position="223"/>
        <end position="242"/>
    </location>
</feature>
<feature type="transmembrane region" description="Helical" evidence="5">
    <location>
        <begin position="382"/>
        <end position="399"/>
    </location>
</feature>
<evidence type="ECO:0000256" key="3">
    <source>
        <dbReference type="PROSITE-ProRule" id="PRU00023"/>
    </source>
</evidence>
<dbReference type="Proteomes" id="UP000027238">
    <property type="component" value="Unassembled WGS sequence"/>
</dbReference>
<dbReference type="Gene3D" id="1.25.40.20">
    <property type="entry name" value="Ankyrin repeat-containing domain"/>
    <property type="match status" value="5"/>
</dbReference>
<keyword evidence="8" id="KW-1185">Reference proteome</keyword>
<reference evidence="8" key="1">
    <citation type="journal article" date="2014" name="Genome Announc.">
        <title>Draft genome sequence of Colletotrichum sublineola, a destructive pathogen of cultivated sorghum.</title>
        <authorList>
            <person name="Baroncelli R."/>
            <person name="Sanz-Martin J.M."/>
            <person name="Rech G.E."/>
            <person name="Sukno S.A."/>
            <person name="Thon M.R."/>
        </authorList>
    </citation>
    <scope>NUCLEOTIDE SEQUENCE [LARGE SCALE GENOMIC DNA]</scope>
    <source>
        <strain evidence="8">TX430BB</strain>
    </source>
</reference>
<feature type="compositionally biased region" description="Low complexity" evidence="4">
    <location>
        <begin position="464"/>
        <end position="473"/>
    </location>
</feature>
<dbReference type="PROSITE" id="PS50297">
    <property type="entry name" value="ANK_REP_REGION"/>
    <property type="match status" value="7"/>
</dbReference>
<dbReference type="Pfam" id="PF00023">
    <property type="entry name" value="Ank"/>
    <property type="match status" value="1"/>
</dbReference>
<protein>
    <submittedName>
        <fullName evidence="7">Uncharacterized protein</fullName>
    </submittedName>
</protein>
<dbReference type="PROSITE" id="PS50088">
    <property type="entry name" value="ANK_REPEAT"/>
    <property type="match status" value="8"/>
</dbReference>
<dbReference type="OMA" id="GMFLCAW"/>
<feature type="repeat" description="ANK" evidence="3">
    <location>
        <begin position="1259"/>
        <end position="1291"/>
    </location>
</feature>
<dbReference type="SUPFAM" id="SSF48403">
    <property type="entry name" value="Ankyrin repeat"/>
    <property type="match status" value="2"/>
</dbReference>
<keyword evidence="5" id="KW-0812">Transmembrane</keyword>
<dbReference type="HOGENOM" id="CLU_001887_1_0_1"/>
<feature type="repeat" description="ANK" evidence="3">
    <location>
        <begin position="1128"/>
        <end position="1160"/>
    </location>
</feature>
<evidence type="ECO:0000313" key="7">
    <source>
        <dbReference type="EMBL" id="KDN62943.1"/>
    </source>
</evidence>
<keyword evidence="6" id="KW-0732">Signal</keyword>
<dbReference type="EMBL" id="JMSE01001284">
    <property type="protein sequence ID" value="KDN62943.1"/>
    <property type="molecule type" value="Genomic_DNA"/>
</dbReference>
<evidence type="ECO:0000256" key="6">
    <source>
        <dbReference type="SAM" id="SignalP"/>
    </source>
</evidence>
<feature type="chain" id="PRO_5001629735" evidence="6">
    <location>
        <begin position="22"/>
        <end position="1521"/>
    </location>
</feature>
<gene>
    <name evidence="7" type="ORF">CSUB01_08487</name>
</gene>
<dbReference type="InterPro" id="IPR051165">
    <property type="entry name" value="Multifunctional_ANK_Repeat"/>
</dbReference>
<proteinExistence type="predicted"/>
<feature type="repeat" description="ANK" evidence="3">
    <location>
        <begin position="1226"/>
        <end position="1258"/>
    </location>
</feature>
<organism evidence="7 8">
    <name type="scientific">Colletotrichum sublineola</name>
    <name type="common">Sorghum anthracnose fungus</name>
    <dbReference type="NCBI Taxonomy" id="1173701"/>
    <lineage>
        <taxon>Eukaryota</taxon>
        <taxon>Fungi</taxon>
        <taxon>Dikarya</taxon>
        <taxon>Ascomycota</taxon>
        <taxon>Pezizomycotina</taxon>
        <taxon>Sordariomycetes</taxon>
        <taxon>Hypocreomycetidae</taxon>
        <taxon>Glomerellales</taxon>
        <taxon>Glomerellaceae</taxon>
        <taxon>Colletotrichum</taxon>
        <taxon>Colletotrichum graminicola species complex</taxon>
    </lineage>
</organism>
<name>A0A066X1B5_COLSU</name>
<dbReference type="PRINTS" id="PR01415">
    <property type="entry name" value="ANKYRIN"/>
</dbReference>
<dbReference type="SMART" id="SM00248">
    <property type="entry name" value="ANK"/>
    <property type="match status" value="11"/>
</dbReference>
<evidence type="ECO:0000256" key="5">
    <source>
        <dbReference type="SAM" id="Phobius"/>
    </source>
</evidence>
<feature type="region of interest" description="Disordered" evidence="4">
    <location>
        <begin position="337"/>
        <end position="367"/>
    </location>
</feature>
<dbReference type="InterPro" id="IPR036770">
    <property type="entry name" value="Ankyrin_rpt-contain_sf"/>
</dbReference>
<dbReference type="InterPro" id="IPR002110">
    <property type="entry name" value="Ankyrin_rpt"/>
</dbReference>
<feature type="transmembrane region" description="Helical" evidence="5">
    <location>
        <begin position="262"/>
        <end position="285"/>
    </location>
</feature>
<dbReference type="OrthoDB" id="194358at2759"/>
<feature type="repeat" description="ANK" evidence="3">
    <location>
        <begin position="1325"/>
        <end position="1357"/>
    </location>
</feature>
<feature type="signal peptide" evidence="6">
    <location>
        <begin position="1"/>
        <end position="21"/>
    </location>
</feature>
<accession>A0A066X1B5</accession>
<dbReference type="STRING" id="1173701.A0A066X1B5"/>
<evidence type="ECO:0000256" key="2">
    <source>
        <dbReference type="ARBA" id="ARBA00023043"/>
    </source>
</evidence>
<keyword evidence="5" id="KW-1133">Transmembrane helix</keyword>
<evidence type="ECO:0000256" key="4">
    <source>
        <dbReference type="SAM" id="MobiDB-lite"/>
    </source>
</evidence>
<comment type="caution">
    <text evidence="7">The sequence shown here is derived from an EMBL/GenBank/DDBJ whole genome shotgun (WGS) entry which is preliminary data.</text>
</comment>
<feature type="transmembrane region" description="Helical" evidence="5">
    <location>
        <begin position="53"/>
        <end position="77"/>
    </location>
</feature>
<dbReference type="PANTHER" id="PTHR24123">
    <property type="entry name" value="ANKYRIN REPEAT-CONTAINING"/>
    <property type="match status" value="1"/>
</dbReference>
<dbReference type="Pfam" id="PF12796">
    <property type="entry name" value="Ank_2"/>
    <property type="match status" value="5"/>
</dbReference>
<evidence type="ECO:0000313" key="8">
    <source>
        <dbReference type="Proteomes" id="UP000027238"/>
    </source>
</evidence>
<keyword evidence="5" id="KW-0472">Membrane</keyword>
<feature type="repeat" description="ANK" evidence="3">
    <location>
        <begin position="1373"/>
        <end position="1405"/>
    </location>
</feature>
<keyword evidence="2 3" id="KW-0040">ANK repeat</keyword>
<sequence>MTVSRMPLLLVVLLWAGSVSADGYDFANNLFSDLAPLLALFGERVTMQFMSGAMGWADTIILAMAPLGIITAIVGAIRVGGPTWLKAVIGRARENLAVAEAELMSSTSQEVCELWNGQEIVRCMGSPSVTEFICLLPKNTSKGAPEVVVQTSQKALKDQNDHLEQIDLNIKNGIYRRRDSRENQDPEKSLASPCQNIIVTRNHSLDAPNIYVNAHQQTSREKLRVVAAFGTILQLCVLLYSRFATYHPTLKFQKDGSPIESYAYPCTAVGTLILVLGMILCAHVVDNSTTEERYQPKPEIDMKVRMVWLQQTKIVSDQVFGSFVIYATNDQPFITTSRRTQKVRGGRPHPATRDGKHSTSDDSNNVSATAGEAASLTLQVKTVLGMMTALTGFVLQFVGLRGLHWSASVAQLGAVLVMLGLKAWVRRGLATPPKAISLPPGYELDWFAKTLGEVGQAPWNSEATPGTETEPTGSGKELTSEWMISCCGDAHLGPKKRDECQGDEQSDQLSDISHLSNEEAAMSRDSERSVTGDVVIADAQRVLKIRKDHGYLAKWQGNASAEAVSLARAIEITMNALIGSSTAIPGTFYWSLDASYDGTGNCPINFEIARQPDGKWKAFANEYEAALSLWLSSANDETKKAARLSEQNKGKASGPSLENEKGTEHRNNKKDNARLRMEESKGEMGLRVVGSHTTALRRDLQWWVPKDLLRIFGIKKHQDHQQLEETQESGSSAMVRKILTGKERVMGPRSLKAQFDSVEQNDLDAAPFLAAESYSSTPLLFAQHMFSAFMYAVAGTKEKEELFQGVADVQPAASGATTWKSFTLQNATITAMVQEMETSGLGTLADIYLSVIPPLSEMKKLPRVDDAIIEVARAQAKQHEQLQHWKEATDIYLWLFQTANTFKGQDIVAKATTVLLEYLRQVVSTINLRKDEGQFILDPLSKAAYNIQEILKESADHQILLNLMELYESQDRQWECEAIYREDAQPKPETSYRQLKAFNFTKLHEAVRDNSMDQAEEAVKDPEMVNAKDIHRWTSLHYAARTGNSRMVWRLLNNGAEVNSLDLNGYTPFHYACRSKPKVDGDGNASDEDRRRVIGNPIREAAGSEEDRERAIGNLILEGADVNAQGRDGMTPLHCASIEGNERIVSVLIEAGANANISDASGSTPLFLAARMGGTQYVQNLWEVTGKRLRDNFSRDSLHLAALSGNTDLTEWLLTQASDKEVKDRRKYRPLHWAARNGHEDVVKLLIKHGVEIKAKDQMAYTPLHKAAEGGHEGVIELLIDNGAEPKAETLRGGTPLHEAAKGGHVGVVNLLLQRGAELNVQDQKGITPLHKAAEGGHEDVVKLLIDKGADINPRGTLGNFDRRADDLVGRESLLRPLHCAVRHGQTNIARILMEKGASTETPDDKEPTLLSLAIGRGDLEFAKELIKGKSDVLDQRHGRNLKWKTPLLHMTARNGHADIVKFLIDMVDKQCRDERGKTAQQVASERRQEAAESGALEIWKGREQIRRTVKDFDEVISLLK</sequence>
<feature type="repeat" description="ANK" evidence="3">
    <location>
        <begin position="1193"/>
        <end position="1225"/>
    </location>
</feature>
<dbReference type="PANTHER" id="PTHR24123:SF33">
    <property type="entry name" value="PROTEIN HOS4"/>
    <property type="match status" value="1"/>
</dbReference>
<feature type="region of interest" description="Disordered" evidence="4">
    <location>
        <begin position="640"/>
        <end position="675"/>
    </location>
</feature>
<feature type="region of interest" description="Disordered" evidence="4">
    <location>
        <begin position="457"/>
        <end position="477"/>
    </location>
</feature>